<sequence length="233" mass="25487">MLGESTAPEIGISQRKTYFLLRALCKEAYVVPEKLEKNEFVVGRAHLLRPIVFHDGRLVQKPTPLRTLLTVVWFPIGFLLACLRIAAGSLLPMPFVAPALCLLGVRIHVKGNPPSASSSGFLFVCSHRTLLDPIFLSAALRRPVPTLTYSVSRLSELLSPITTVRLSRNGATDVATICRLLASGDLAICPEGTTCREPFLLRFSSLFAELTDDIVPVAMENRMGMFHGTTARG</sequence>
<dbReference type="AlphaFoldDB" id="A0A835Q734"/>
<evidence type="ECO:0000256" key="2">
    <source>
        <dbReference type="ARBA" id="ARBA00023136"/>
    </source>
</evidence>
<comment type="subcellular location">
    <subcellularLocation>
        <location evidence="1">Membrane</location>
    </subcellularLocation>
</comment>
<dbReference type="PANTHER" id="PTHR15486:SF96">
    <property type="entry name" value="LIPID DROPLET-REGULATING VLDL ASSEMBLY FACTOR AUP1"/>
    <property type="match status" value="1"/>
</dbReference>
<dbReference type="GO" id="GO:0090447">
    <property type="term" value="F:glycerol-3-phosphate 2-O-acyltransferase activity"/>
    <property type="evidence" value="ECO:0007669"/>
    <property type="project" value="TreeGrafter"/>
</dbReference>
<dbReference type="SUPFAM" id="SSF69593">
    <property type="entry name" value="Glycerol-3-phosphate (1)-acyltransferase"/>
    <property type="match status" value="1"/>
</dbReference>
<keyword evidence="2" id="KW-0472">Membrane</keyword>
<dbReference type="GO" id="GO:0016020">
    <property type="term" value="C:membrane"/>
    <property type="evidence" value="ECO:0007669"/>
    <property type="project" value="UniProtKB-SubCell"/>
</dbReference>
<proteinExistence type="predicted"/>
<dbReference type="InterPro" id="IPR002123">
    <property type="entry name" value="Plipid/glycerol_acylTrfase"/>
</dbReference>
<dbReference type="SMART" id="SM00563">
    <property type="entry name" value="PlsC"/>
    <property type="match status" value="1"/>
</dbReference>
<name>A0A835Q734_VANPL</name>
<protein>
    <recommendedName>
        <fullName evidence="3">Phospholipid/glycerol acyltransferase domain-containing protein</fullName>
    </recommendedName>
</protein>
<dbReference type="EMBL" id="JADCNL010000010">
    <property type="protein sequence ID" value="KAG0464294.1"/>
    <property type="molecule type" value="Genomic_DNA"/>
</dbReference>
<dbReference type="Proteomes" id="UP000636800">
    <property type="component" value="Chromosome 10"/>
</dbReference>
<evidence type="ECO:0000256" key="1">
    <source>
        <dbReference type="ARBA" id="ARBA00004370"/>
    </source>
</evidence>
<reference evidence="4 5" key="1">
    <citation type="journal article" date="2020" name="Nat. Food">
        <title>A phased Vanilla planifolia genome enables genetic improvement of flavour and production.</title>
        <authorList>
            <person name="Hasing T."/>
            <person name="Tang H."/>
            <person name="Brym M."/>
            <person name="Khazi F."/>
            <person name="Huang T."/>
            <person name="Chambers A.H."/>
        </authorList>
    </citation>
    <scope>NUCLEOTIDE SEQUENCE [LARGE SCALE GENOMIC DNA]</scope>
    <source>
        <tissue evidence="4">Leaf</tissue>
    </source>
</reference>
<gene>
    <name evidence="4" type="ORF">HPP92_020363</name>
</gene>
<dbReference type="GO" id="GO:0010143">
    <property type="term" value="P:cutin biosynthetic process"/>
    <property type="evidence" value="ECO:0007669"/>
    <property type="project" value="TreeGrafter"/>
</dbReference>
<dbReference type="GO" id="GO:0016791">
    <property type="term" value="F:phosphatase activity"/>
    <property type="evidence" value="ECO:0007669"/>
    <property type="project" value="TreeGrafter"/>
</dbReference>
<dbReference type="OrthoDB" id="1915999at2759"/>
<dbReference type="CDD" id="cd06551">
    <property type="entry name" value="LPLAT"/>
    <property type="match status" value="1"/>
</dbReference>
<accession>A0A835Q734</accession>
<keyword evidence="5" id="KW-1185">Reference proteome</keyword>
<organism evidence="4 5">
    <name type="scientific">Vanilla planifolia</name>
    <name type="common">Vanilla</name>
    <dbReference type="NCBI Taxonomy" id="51239"/>
    <lineage>
        <taxon>Eukaryota</taxon>
        <taxon>Viridiplantae</taxon>
        <taxon>Streptophyta</taxon>
        <taxon>Embryophyta</taxon>
        <taxon>Tracheophyta</taxon>
        <taxon>Spermatophyta</taxon>
        <taxon>Magnoliopsida</taxon>
        <taxon>Liliopsida</taxon>
        <taxon>Asparagales</taxon>
        <taxon>Orchidaceae</taxon>
        <taxon>Vanilloideae</taxon>
        <taxon>Vanilleae</taxon>
        <taxon>Vanilla</taxon>
    </lineage>
</organism>
<evidence type="ECO:0000313" key="5">
    <source>
        <dbReference type="Proteomes" id="UP000636800"/>
    </source>
</evidence>
<dbReference type="Pfam" id="PF01553">
    <property type="entry name" value="Acyltransferase"/>
    <property type="match status" value="1"/>
</dbReference>
<evidence type="ECO:0000313" key="4">
    <source>
        <dbReference type="EMBL" id="KAG0464294.1"/>
    </source>
</evidence>
<evidence type="ECO:0000259" key="3">
    <source>
        <dbReference type="SMART" id="SM00563"/>
    </source>
</evidence>
<dbReference type="PANTHER" id="PTHR15486">
    <property type="entry name" value="ANCIENT UBIQUITOUS PROTEIN"/>
    <property type="match status" value="1"/>
</dbReference>
<comment type="caution">
    <text evidence="4">The sequence shown here is derived from an EMBL/GenBank/DDBJ whole genome shotgun (WGS) entry which is preliminary data.</text>
</comment>
<feature type="domain" description="Phospholipid/glycerol acyltransferase" evidence="3">
    <location>
        <begin position="121"/>
        <end position="222"/>
    </location>
</feature>